<evidence type="ECO:0008006" key="8">
    <source>
        <dbReference type="Google" id="ProtNLM"/>
    </source>
</evidence>
<dbReference type="SMART" id="SM00100">
    <property type="entry name" value="cNMP"/>
    <property type="match status" value="1"/>
</dbReference>
<dbReference type="SMART" id="SM00419">
    <property type="entry name" value="HTH_CRP"/>
    <property type="match status" value="1"/>
</dbReference>
<dbReference type="OrthoDB" id="5460990at2"/>
<dbReference type="eggNOG" id="COG0664">
    <property type="taxonomic scope" value="Bacteria"/>
</dbReference>
<keyword evidence="1" id="KW-0805">Transcription regulation</keyword>
<gene>
    <name evidence="6" type="ORF">HMPREF0179_03130</name>
</gene>
<dbReference type="InterPro" id="IPR000595">
    <property type="entry name" value="cNMP-bd_dom"/>
</dbReference>
<keyword evidence="2" id="KW-0238">DNA-binding</keyword>
<dbReference type="GeneID" id="78084481"/>
<dbReference type="InterPro" id="IPR012318">
    <property type="entry name" value="HTH_CRP"/>
</dbReference>
<comment type="caution">
    <text evidence="6">The sequence shown here is derived from an EMBL/GenBank/DDBJ whole genome shotgun (WGS) entry which is preliminary data.</text>
</comment>
<dbReference type="PROSITE" id="PS50042">
    <property type="entry name" value="CNMP_BINDING_3"/>
    <property type="match status" value="1"/>
</dbReference>
<reference evidence="6 7" key="2">
    <citation type="submission" date="2013-04" db="EMBL/GenBank/DDBJ databases">
        <title>The Genome Sequence of Bilophila wadsworthia 3_1_6.</title>
        <authorList>
            <consortium name="The Broad Institute Genomics Platform"/>
            <person name="Earl A."/>
            <person name="Ward D."/>
            <person name="Feldgarden M."/>
            <person name="Gevers D."/>
            <person name="Sibley C."/>
            <person name="Strauss J."/>
            <person name="Allen-Vercoe E."/>
            <person name="Walker B."/>
            <person name="Young S."/>
            <person name="Zeng Q."/>
            <person name="Gargeya S."/>
            <person name="Fitzgerald M."/>
            <person name="Haas B."/>
            <person name="Abouelleil A."/>
            <person name="Allen A.W."/>
            <person name="Alvarado L."/>
            <person name="Arachchi H.M."/>
            <person name="Berlin A.M."/>
            <person name="Chapman S.B."/>
            <person name="Gainer-Dewar J."/>
            <person name="Goldberg J."/>
            <person name="Griggs A."/>
            <person name="Gujja S."/>
            <person name="Hansen M."/>
            <person name="Howarth C."/>
            <person name="Imamovic A."/>
            <person name="Ireland A."/>
            <person name="Larimer J."/>
            <person name="McCowan C."/>
            <person name="Murphy C."/>
            <person name="Pearson M."/>
            <person name="Poon T.W."/>
            <person name="Priest M."/>
            <person name="Roberts A."/>
            <person name="Saif S."/>
            <person name="Shea T."/>
            <person name="Sisk P."/>
            <person name="Sykes S."/>
            <person name="Wortman J."/>
            <person name="Nusbaum C."/>
            <person name="Birren B."/>
        </authorList>
    </citation>
    <scope>NUCLEOTIDE SEQUENCE [LARGE SCALE GENOMIC DNA]</scope>
    <source>
        <strain evidence="6 7">3_1_6</strain>
    </source>
</reference>
<proteinExistence type="predicted"/>
<evidence type="ECO:0000259" key="5">
    <source>
        <dbReference type="PROSITE" id="PS51063"/>
    </source>
</evidence>
<evidence type="ECO:0000259" key="4">
    <source>
        <dbReference type="PROSITE" id="PS50042"/>
    </source>
</evidence>
<dbReference type="EMBL" id="ADCP02000001">
    <property type="protein sequence ID" value="EFV43111.1"/>
    <property type="molecule type" value="Genomic_DNA"/>
</dbReference>
<feature type="domain" description="HTH crp-type" evidence="5">
    <location>
        <begin position="147"/>
        <end position="219"/>
    </location>
</feature>
<dbReference type="InterPro" id="IPR050397">
    <property type="entry name" value="Env_Response_Regulators"/>
</dbReference>
<dbReference type="Gene3D" id="2.60.120.10">
    <property type="entry name" value="Jelly Rolls"/>
    <property type="match status" value="1"/>
</dbReference>
<dbReference type="Pfam" id="PF13545">
    <property type="entry name" value="HTH_Crp_2"/>
    <property type="match status" value="1"/>
</dbReference>
<dbReference type="Pfam" id="PF00027">
    <property type="entry name" value="cNMP_binding"/>
    <property type="match status" value="1"/>
</dbReference>
<dbReference type="SUPFAM" id="SSF46785">
    <property type="entry name" value="Winged helix' DNA-binding domain"/>
    <property type="match status" value="1"/>
</dbReference>
<evidence type="ECO:0000256" key="2">
    <source>
        <dbReference type="ARBA" id="ARBA00023125"/>
    </source>
</evidence>
<dbReference type="RefSeq" id="WP_005029596.1">
    <property type="nucleotide sequence ID" value="NZ_KE150238.1"/>
</dbReference>
<evidence type="ECO:0000256" key="1">
    <source>
        <dbReference type="ARBA" id="ARBA00023015"/>
    </source>
</evidence>
<name>E5YAB0_BILW3</name>
<dbReference type="CDD" id="cd00038">
    <property type="entry name" value="CAP_ED"/>
    <property type="match status" value="1"/>
</dbReference>
<evidence type="ECO:0000313" key="6">
    <source>
        <dbReference type="EMBL" id="EFV43111.1"/>
    </source>
</evidence>
<evidence type="ECO:0000313" key="7">
    <source>
        <dbReference type="Proteomes" id="UP000006034"/>
    </source>
</evidence>
<keyword evidence="3" id="KW-0804">Transcription</keyword>
<dbReference type="Proteomes" id="UP000006034">
    <property type="component" value="Unassembled WGS sequence"/>
</dbReference>
<protein>
    <recommendedName>
        <fullName evidence="8">Cyclic nucleotide-binding domain-containing protein</fullName>
    </recommendedName>
</protein>
<dbReference type="PANTHER" id="PTHR24567:SF26">
    <property type="entry name" value="REGULATORY PROTEIN YEIL"/>
    <property type="match status" value="1"/>
</dbReference>
<feature type="domain" description="Cyclic nucleotide-binding" evidence="4">
    <location>
        <begin position="23"/>
        <end position="109"/>
    </location>
</feature>
<dbReference type="PROSITE" id="PS51063">
    <property type="entry name" value="HTH_CRP_2"/>
    <property type="match status" value="1"/>
</dbReference>
<dbReference type="STRING" id="563192.HMPREF0179_03130"/>
<dbReference type="AlphaFoldDB" id="E5YAB0"/>
<dbReference type="InterPro" id="IPR036390">
    <property type="entry name" value="WH_DNA-bd_sf"/>
</dbReference>
<dbReference type="InterPro" id="IPR014710">
    <property type="entry name" value="RmlC-like_jellyroll"/>
</dbReference>
<dbReference type="InterPro" id="IPR018490">
    <property type="entry name" value="cNMP-bd_dom_sf"/>
</dbReference>
<dbReference type="HOGENOM" id="CLU_075053_3_2_7"/>
<organism evidence="6 7">
    <name type="scientific">Bilophila wadsworthia (strain 3_1_6)</name>
    <dbReference type="NCBI Taxonomy" id="563192"/>
    <lineage>
        <taxon>Bacteria</taxon>
        <taxon>Pseudomonadati</taxon>
        <taxon>Thermodesulfobacteriota</taxon>
        <taxon>Desulfovibrionia</taxon>
        <taxon>Desulfovibrionales</taxon>
        <taxon>Desulfovibrionaceae</taxon>
        <taxon>Bilophila</taxon>
    </lineage>
</organism>
<accession>E5YAB0</accession>
<dbReference type="GO" id="GO:0003677">
    <property type="term" value="F:DNA binding"/>
    <property type="evidence" value="ECO:0007669"/>
    <property type="project" value="UniProtKB-KW"/>
</dbReference>
<dbReference type="SUPFAM" id="SSF51206">
    <property type="entry name" value="cAMP-binding domain-like"/>
    <property type="match status" value="1"/>
</dbReference>
<sequence length="227" mass="25788">MEMNDAKLIEFTHIPPEAGVWRQVLDLGTRLRFRKGEEIMHGGEKGEYLYYVHQGEARLMRTTLDGREKILMSMRSGTVMGETPFFDEVPARSSIVAGTDCVVYAFSRDCVLHEILPNYPALTLALLHSLASKVRVLCNQSVSLSLEELPPRICRFLHLRMRDDGGAPNPRVSPGLNQQELANLLGVHRVTLNKALRELEREAVLGPYSRDEVYIVDMERFHELSLK</sequence>
<dbReference type="GO" id="GO:0003700">
    <property type="term" value="F:DNA-binding transcription factor activity"/>
    <property type="evidence" value="ECO:0007669"/>
    <property type="project" value="TreeGrafter"/>
</dbReference>
<evidence type="ECO:0000256" key="3">
    <source>
        <dbReference type="ARBA" id="ARBA00023163"/>
    </source>
</evidence>
<reference evidence="6 7" key="1">
    <citation type="submission" date="2010-10" db="EMBL/GenBank/DDBJ databases">
        <authorList>
            <consortium name="The Broad Institute Genome Sequencing Platform"/>
            <person name="Ward D."/>
            <person name="Earl A."/>
            <person name="Feldgarden M."/>
            <person name="Young S.K."/>
            <person name="Gargeya S."/>
            <person name="Zeng Q."/>
            <person name="Alvarado L."/>
            <person name="Berlin A."/>
            <person name="Bochicchio J."/>
            <person name="Chapman S.B."/>
            <person name="Chen Z."/>
            <person name="Freedman E."/>
            <person name="Gellesch M."/>
            <person name="Goldberg J."/>
            <person name="Griggs A."/>
            <person name="Gujja S."/>
            <person name="Heilman E."/>
            <person name="Heiman D."/>
            <person name="Howarth C."/>
            <person name="Mehta T."/>
            <person name="Neiman D."/>
            <person name="Pearson M."/>
            <person name="Roberts A."/>
            <person name="Saif S."/>
            <person name="Shea T."/>
            <person name="Shenoy N."/>
            <person name="Sisk P."/>
            <person name="Stolte C."/>
            <person name="Sykes S."/>
            <person name="White J."/>
            <person name="Yandava C."/>
            <person name="Allen-Vercoe E."/>
            <person name="Sibley C."/>
            <person name="Ambrose C.E."/>
            <person name="Strauss J."/>
            <person name="Daigneault M."/>
            <person name="Haas B."/>
            <person name="Nusbaum C."/>
            <person name="Birren B."/>
        </authorList>
    </citation>
    <scope>NUCLEOTIDE SEQUENCE [LARGE SCALE GENOMIC DNA]</scope>
    <source>
        <strain evidence="6 7">3_1_6</strain>
    </source>
</reference>
<dbReference type="PANTHER" id="PTHR24567">
    <property type="entry name" value="CRP FAMILY TRANSCRIPTIONAL REGULATORY PROTEIN"/>
    <property type="match status" value="1"/>
</dbReference>
<keyword evidence="7" id="KW-1185">Reference proteome</keyword>
<dbReference type="GO" id="GO:0005829">
    <property type="term" value="C:cytosol"/>
    <property type="evidence" value="ECO:0007669"/>
    <property type="project" value="TreeGrafter"/>
</dbReference>